<dbReference type="Proteomes" id="UP000008694">
    <property type="component" value="Unassembled WGS sequence"/>
</dbReference>
<accession>D7MTK1</accession>
<dbReference type="AlphaFoldDB" id="D7MTK1"/>
<dbReference type="Gramene" id="Al_scaffold_0008_1790">
    <property type="protein sequence ID" value="Al_scaffold_0008_1790"/>
    <property type="gene ID" value="Al_scaffold_0008_1790"/>
</dbReference>
<proteinExistence type="predicted"/>
<evidence type="ECO:0000313" key="3">
    <source>
        <dbReference type="Proteomes" id="UP000008694"/>
    </source>
</evidence>
<keyword evidence="3" id="KW-1185">Reference proteome</keyword>
<gene>
    <name evidence="2" type="ORF">ARALYDRAFT_684970</name>
</gene>
<sequence length="170" mass="18813">MAQVQNSPTREMSETKQKARTLLMDDCTVAGALDPVNPRYPASRQPRQIEEHNGKGPNSNHVLSPPTHQIRHLSPEKLATATTASTESDPDLAIRPIDLSPSLHFQISPIRPSKNASTGPVNTKHGESRGWWLTQTSEDELRVSQANPEELPLTTASKPRNPPYRHQLPP</sequence>
<dbReference type="EMBL" id="GL348720">
    <property type="protein sequence ID" value="EFH42254.1"/>
    <property type="molecule type" value="Genomic_DNA"/>
</dbReference>
<dbReference type="HOGENOM" id="CLU_1572793_0_0_1"/>
<organism evidence="3">
    <name type="scientific">Arabidopsis lyrata subsp. lyrata</name>
    <name type="common">Lyre-leaved rock-cress</name>
    <dbReference type="NCBI Taxonomy" id="81972"/>
    <lineage>
        <taxon>Eukaryota</taxon>
        <taxon>Viridiplantae</taxon>
        <taxon>Streptophyta</taxon>
        <taxon>Embryophyta</taxon>
        <taxon>Tracheophyta</taxon>
        <taxon>Spermatophyta</taxon>
        <taxon>Magnoliopsida</taxon>
        <taxon>eudicotyledons</taxon>
        <taxon>Gunneridae</taxon>
        <taxon>Pentapetalae</taxon>
        <taxon>rosids</taxon>
        <taxon>malvids</taxon>
        <taxon>Brassicales</taxon>
        <taxon>Brassicaceae</taxon>
        <taxon>Camelineae</taxon>
        <taxon>Arabidopsis</taxon>
    </lineage>
</organism>
<reference evidence="3" key="1">
    <citation type="journal article" date="2011" name="Nat. Genet.">
        <title>The Arabidopsis lyrata genome sequence and the basis of rapid genome size change.</title>
        <authorList>
            <person name="Hu T.T."/>
            <person name="Pattyn P."/>
            <person name="Bakker E.G."/>
            <person name="Cao J."/>
            <person name="Cheng J.-F."/>
            <person name="Clark R.M."/>
            <person name="Fahlgren N."/>
            <person name="Fawcett J.A."/>
            <person name="Grimwood J."/>
            <person name="Gundlach H."/>
            <person name="Haberer G."/>
            <person name="Hollister J.D."/>
            <person name="Ossowski S."/>
            <person name="Ottilar R.P."/>
            <person name="Salamov A.A."/>
            <person name="Schneeberger K."/>
            <person name="Spannagl M."/>
            <person name="Wang X."/>
            <person name="Yang L."/>
            <person name="Nasrallah M.E."/>
            <person name="Bergelson J."/>
            <person name="Carrington J.C."/>
            <person name="Gaut B.S."/>
            <person name="Schmutz J."/>
            <person name="Mayer K.F.X."/>
            <person name="Van de Peer Y."/>
            <person name="Grigoriev I.V."/>
            <person name="Nordborg M."/>
            <person name="Weigel D."/>
            <person name="Guo Y.-L."/>
        </authorList>
    </citation>
    <scope>NUCLEOTIDE SEQUENCE [LARGE SCALE GENOMIC DNA]</scope>
    <source>
        <strain evidence="3">cv. MN47</strain>
    </source>
</reference>
<name>D7MTK1_ARALL</name>
<protein>
    <submittedName>
        <fullName evidence="2">Predicted protein</fullName>
    </submittedName>
</protein>
<evidence type="ECO:0000313" key="2">
    <source>
        <dbReference type="EMBL" id="EFH42254.1"/>
    </source>
</evidence>
<feature type="region of interest" description="Disordered" evidence="1">
    <location>
        <begin position="33"/>
        <end position="170"/>
    </location>
</feature>
<evidence type="ECO:0000256" key="1">
    <source>
        <dbReference type="SAM" id="MobiDB-lite"/>
    </source>
</evidence>